<keyword evidence="2" id="KW-1185">Reference proteome</keyword>
<dbReference type="Proteomes" id="UP000188268">
    <property type="component" value="Unassembled WGS sequence"/>
</dbReference>
<dbReference type="Gramene" id="OMP11016">
    <property type="protein sequence ID" value="OMP11016"/>
    <property type="gene ID" value="CCACVL1_00726"/>
</dbReference>
<evidence type="ECO:0000313" key="1">
    <source>
        <dbReference type="EMBL" id="OMP11016.1"/>
    </source>
</evidence>
<feature type="non-terminal residue" evidence="1">
    <location>
        <position position="28"/>
    </location>
</feature>
<dbReference type="EMBL" id="AWWV01001705">
    <property type="protein sequence ID" value="OMP11016.1"/>
    <property type="molecule type" value="Genomic_DNA"/>
</dbReference>
<name>A0A1R3KVC9_COCAP</name>
<protein>
    <submittedName>
        <fullName evidence="1">Uncharacterized protein</fullName>
    </submittedName>
</protein>
<proteinExistence type="predicted"/>
<accession>A0A1R3KVC9</accession>
<evidence type="ECO:0000313" key="2">
    <source>
        <dbReference type="Proteomes" id="UP000188268"/>
    </source>
</evidence>
<organism evidence="1 2">
    <name type="scientific">Corchorus capsularis</name>
    <name type="common">Jute</name>
    <dbReference type="NCBI Taxonomy" id="210143"/>
    <lineage>
        <taxon>Eukaryota</taxon>
        <taxon>Viridiplantae</taxon>
        <taxon>Streptophyta</taxon>
        <taxon>Embryophyta</taxon>
        <taxon>Tracheophyta</taxon>
        <taxon>Spermatophyta</taxon>
        <taxon>Magnoliopsida</taxon>
        <taxon>eudicotyledons</taxon>
        <taxon>Gunneridae</taxon>
        <taxon>Pentapetalae</taxon>
        <taxon>rosids</taxon>
        <taxon>malvids</taxon>
        <taxon>Malvales</taxon>
        <taxon>Malvaceae</taxon>
        <taxon>Grewioideae</taxon>
        <taxon>Apeibeae</taxon>
        <taxon>Corchorus</taxon>
    </lineage>
</organism>
<sequence>MANWPYSHSHAWGGVAPCWNHWAAHYFI</sequence>
<comment type="caution">
    <text evidence="1">The sequence shown here is derived from an EMBL/GenBank/DDBJ whole genome shotgun (WGS) entry which is preliminary data.</text>
</comment>
<gene>
    <name evidence="1" type="ORF">CCACVL1_00726</name>
</gene>
<dbReference type="AlphaFoldDB" id="A0A1R3KVC9"/>
<reference evidence="1 2" key="1">
    <citation type="submission" date="2013-09" db="EMBL/GenBank/DDBJ databases">
        <title>Corchorus capsularis genome sequencing.</title>
        <authorList>
            <person name="Alam M."/>
            <person name="Haque M.S."/>
            <person name="Islam M.S."/>
            <person name="Emdad E.M."/>
            <person name="Islam M.M."/>
            <person name="Ahmed B."/>
            <person name="Halim A."/>
            <person name="Hossen Q.M.M."/>
            <person name="Hossain M.Z."/>
            <person name="Ahmed R."/>
            <person name="Khan M.M."/>
            <person name="Islam R."/>
            <person name="Rashid M.M."/>
            <person name="Khan S.A."/>
            <person name="Rahman M.S."/>
            <person name="Alam M."/>
        </authorList>
    </citation>
    <scope>NUCLEOTIDE SEQUENCE [LARGE SCALE GENOMIC DNA]</scope>
    <source>
        <strain evidence="2">cv. CVL-1</strain>
        <tissue evidence="1">Whole seedling</tissue>
    </source>
</reference>